<dbReference type="SUPFAM" id="SSF53448">
    <property type="entry name" value="Nucleotide-diphospho-sugar transferases"/>
    <property type="match status" value="1"/>
</dbReference>
<keyword evidence="4" id="KW-1185">Reference proteome</keyword>
<organism evidence="3 4">
    <name type="scientific">Micromonospora endolithica</name>
    <dbReference type="NCBI Taxonomy" id="230091"/>
    <lineage>
        <taxon>Bacteria</taxon>
        <taxon>Bacillati</taxon>
        <taxon>Actinomycetota</taxon>
        <taxon>Actinomycetes</taxon>
        <taxon>Micromonosporales</taxon>
        <taxon>Micromonosporaceae</taxon>
        <taxon>Micromonospora</taxon>
    </lineage>
</organism>
<protein>
    <submittedName>
        <fullName evidence="3">Glycosyltransferase</fullName>
    </submittedName>
</protein>
<proteinExistence type="predicted"/>
<sequence length="606" mass="64356">MVTAAPARVVAGLRRRVRRWSRRLRDATPRRLAPWQETVAAGPARSAADGAVELAATTVGELRRHLSTTGESTDRLRVVVREWETPYPGWSGRLGALPYLTGHQLTLPTQGRGRAEVSVVLARPLPVPRILAAVLAALRPDAPLPTPAAALLAVGGPPPPWLPARDAATAVRPDASTDGVRPYDLRLDRAGPAGPGTVGVAADPVGMTTADGVAVVAVDASAANPRGRRRPARGQPSGRLTVTAGADPTSWRIDRTPDEVTVVAGRLGEPLDDRQTRVLADLGAVTADGPGTAAAHEYAGLLAQLAMTGVPVHASALPPRTAALLGTELTALLTTAPVADLFAREIHGVRLRRAALRRHASAFALPGAVAGAYPSLARPPAVTALLLTRRPDRIVRAVADLAAQTYPELEIVVGLHGVELRPEVRAGLDSQSLPVHLVSLPAETGFGAALGEITRYARGSLVTKVDDDDRYGPEHVWDLVLARHYSGATLVGKGAEFVHLEAPDLTVRRQMASEIFTDVVAGGTMLLGRGDLEAVGGWRPVPRSVDRALLDRVLGAGGLVYRTHGFGFVYTRHADGHTWDPGQDYFLRNPLRRWDGLLRHEEFGTR</sequence>
<dbReference type="InterPro" id="IPR001173">
    <property type="entry name" value="Glyco_trans_2-like"/>
</dbReference>
<dbReference type="Proteomes" id="UP000281726">
    <property type="component" value="Unassembled WGS sequence"/>
</dbReference>
<keyword evidence="3" id="KW-0808">Transferase</keyword>
<dbReference type="AlphaFoldDB" id="A0A3A9ZLG2"/>
<dbReference type="Gene3D" id="3.90.550.10">
    <property type="entry name" value="Spore Coat Polysaccharide Biosynthesis Protein SpsA, Chain A"/>
    <property type="match status" value="1"/>
</dbReference>
<dbReference type="CDD" id="cd00761">
    <property type="entry name" value="Glyco_tranf_GTA_type"/>
    <property type="match status" value="1"/>
</dbReference>
<reference evidence="3 4" key="1">
    <citation type="journal article" date="2004" name="Syst. Appl. Microbiol.">
        <title>Cryptoendolithic actinomycetes from antarctic sandstone rock samples: Micromonospora endolithica sp. nov. and two isolates related to Micromonospora coerulea Jensen 1932.</title>
        <authorList>
            <person name="Hirsch P."/>
            <person name="Mevs U."/>
            <person name="Kroppenstedt R.M."/>
            <person name="Schumann P."/>
            <person name="Stackebrandt E."/>
        </authorList>
    </citation>
    <scope>NUCLEOTIDE SEQUENCE [LARGE SCALE GENOMIC DNA]</scope>
    <source>
        <strain evidence="3 4">JCM 12677</strain>
    </source>
</reference>
<dbReference type="GO" id="GO:0016740">
    <property type="term" value="F:transferase activity"/>
    <property type="evidence" value="ECO:0007669"/>
    <property type="project" value="UniProtKB-KW"/>
</dbReference>
<gene>
    <name evidence="3" type="ORF">D7223_06100</name>
</gene>
<evidence type="ECO:0000259" key="2">
    <source>
        <dbReference type="Pfam" id="PF00535"/>
    </source>
</evidence>
<dbReference type="Pfam" id="PF00535">
    <property type="entry name" value="Glycos_transf_2"/>
    <property type="match status" value="1"/>
</dbReference>
<dbReference type="EMBL" id="RBAK01000002">
    <property type="protein sequence ID" value="RKN49089.1"/>
    <property type="molecule type" value="Genomic_DNA"/>
</dbReference>
<evidence type="ECO:0000313" key="3">
    <source>
        <dbReference type="EMBL" id="RKN49089.1"/>
    </source>
</evidence>
<dbReference type="InterPro" id="IPR029044">
    <property type="entry name" value="Nucleotide-diphossugar_trans"/>
</dbReference>
<feature type="region of interest" description="Disordered" evidence="1">
    <location>
        <begin position="222"/>
        <end position="251"/>
    </location>
</feature>
<accession>A0A3A9ZLG2</accession>
<evidence type="ECO:0000313" key="4">
    <source>
        <dbReference type="Proteomes" id="UP000281726"/>
    </source>
</evidence>
<comment type="caution">
    <text evidence="3">The sequence shown here is derived from an EMBL/GenBank/DDBJ whole genome shotgun (WGS) entry which is preliminary data.</text>
</comment>
<name>A0A3A9ZLG2_9ACTN</name>
<feature type="domain" description="Glycosyltransferase 2-like" evidence="2">
    <location>
        <begin position="390"/>
        <end position="480"/>
    </location>
</feature>
<evidence type="ECO:0000256" key="1">
    <source>
        <dbReference type="SAM" id="MobiDB-lite"/>
    </source>
</evidence>